<gene>
    <name evidence="1" type="ORF">METZ01_LOCUS455285</name>
</gene>
<sequence>TSTIAIGAGAAAGNIDIGTNATARTITVGNAIGATKLDLDGGTDGIDVDTKGVLSLDGEGGINIGITTDYAIDVDASTLDIDASGAVTIDGTSTIAIGAGAAAGNIDIGINATAREITIGNNTTDAGITMVTGTGGIPINAEGDITIDAGTTSAISLDASASSNLTATAENAVLTVAAVGGGASQKLVLNSAGTGAEGVLIATTGDAGGITVNASSGNADTDDFVVVAHNFSVSATGVVTATEFSAPTGTTETG</sequence>
<proteinExistence type="predicted"/>
<name>A0A383A489_9ZZZZ</name>
<protein>
    <submittedName>
        <fullName evidence="1">Uncharacterized protein</fullName>
    </submittedName>
</protein>
<evidence type="ECO:0000313" key="1">
    <source>
        <dbReference type="EMBL" id="SVE02431.1"/>
    </source>
</evidence>
<feature type="non-terminal residue" evidence="1">
    <location>
        <position position="254"/>
    </location>
</feature>
<dbReference type="EMBL" id="UINC01188963">
    <property type="protein sequence ID" value="SVE02431.1"/>
    <property type="molecule type" value="Genomic_DNA"/>
</dbReference>
<organism evidence="1">
    <name type="scientific">marine metagenome</name>
    <dbReference type="NCBI Taxonomy" id="408172"/>
    <lineage>
        <taxon>unclassified sequences</taxon>
        <taxon>metagenomes</taxon>
        <taxon>ecological metagenomes</taxon>
    </lineage>
</organism>
<dbReference type="AlphaFoldDB" id="A0A383A489"/>
<reference evidence="1" key="1">
    <citation type="submission" date="2018-05" db="EMBL/GenBank/DDBJ databases">
        <authorList>
            <person name="Lanie J.A."/>
            <person name="Ng W.-L."/>
            <person name="Kazmierczak K.M."/>
            <person name="Andrzejewski T.M."/>
            <person name="Davidsen T.M."/>
            <person name="Wayne K.J."/>
            <person name="Tettelin H."/>
            <person name="Glass J.I."/>
            <person name="Rusch D."/>
            <person name="Podicherti R."/>
            <person name="Tsui H.-C.T."/>
            <person name="Winkler M.E."/>
        </authorList>
    </citation>
    <scope>NUCLEOTIDE SEQUENCE</scope>
</reference>
<feature type="non-terminal residue" evidence="1">
    <location>
        <position position="1"/>
    </location>
</feature>
<accession>A0A383A489</accession>